<dbReference type="EnsemblPlants" id="OGLUM09G00680.1">
    <property type="protein sequence ID" value="OGLUM09G00680.1"/>
    <property type="gene ID" value="OGLUM09G00680"/>
</dbReference>
<dbReference type="Gramene" id="OGLUM09G00680.1">
    <property type="protein sequence ID" value="OGLUM09G00680.1"/>
    <property type="gene ID" value="OGLUM09G00680"/>
</dbReference>
<accession>A0A0E0AZE0</accession>
<reference evidence="2" key="1">
    <citation type="submission" date="2015-04" db="UniProtKB">
        <authorList>
            <consortium name="EnsemblPlants"/>
        </authorList>
    </citation>
    <scope>IDENTIFICATION</scope>
</reference>
<organism evidence="2">
    <name type="scientific">Oryza glumipatula</name>
    <dbReference type="NCBI Taxonomy" id="40148"/>
    <lineage>
        <taxon>Eukaryota</taxon>
        <taxon>Viridiplantae</taxon>
        <taxon>Streptophyta</taxon>
        <taxon>Embryophyta</taxon>
        <taxon>Tracheophyta</taxon>
        <taxon>Spermatophyta</taxon>
        <taxon>Magnoliopsida</taxon>
        <taxon>Liliopsida</taxon>
        <taxon>Poales</taxon>
        <taxon>Poaceae</taxon>
        <taxon>BOP clade</taxon>
        <taxon>Oryzoideae</taxon>
        <taxon>Oryzeae</taxon>
        <taxon>Oryzinae</taxon>
        <taxon>Oryza</taxon>
    </lineage>
</organism>
<reference evidence="2" key="2">
    <citation type="submission" date="2018-05" db="EMBL/GenBank/DDBJ databases">
        <title>OgluRS3 (Oryza glumaepatula Reference Sequence Version 3).</title>
        <authorList>
            <person name="Zhang J."/>
            <person name="Kudrna D."/>
            <person name="Lee S."/>
            <person name="Talag J."/>
            <person name="Welchert J."/>
            <person name="Wing R.A."/>
        </authorList>
    </citation>
    <scope>NUCLEOTIDE SEQUENCE [LARGE SCALE GENOMIC DNA]</scope>
</reference>
<dbReference type="Proteomes" id="UP000026961">
    <property type="component" value="Chromosome 9"/>
</dbReference>
<dbReference type="AlphaFoldDB" id="A0A0E0AZE0"/>
<feature type="region of interest" description="Disordered" evidence="1">
    <location>
        <begin position="61"/>
        <end position="103"/>
    </location>
</feature>
<protein>
    <submittedName>
        <fullName evidence="2">Uncharacterized protein</fullName>
    </submittedName>
</protein>
<evidence type="ECO:0000313" key="2">
    <source>
        <dbReference type="EnsemblPlants" id="OGLUM09G00680.1"/>
    </source>
</evidence>
<proteinExistence type="predicted"/>
<evidence type="ECO:0000256" key="1">
    <source>
        <dbReference type="SAM" id="MobiDB-lite"/>
    </source>
</evidence>
<evidence type="ECO:0000313" key="3">
    <source>
        <dbReference type="Proteomes" id="UP000026961"/>
    </source>
</evidence>
<sequence>MTALAKRNLVITGEKRCPDRAVQERRSAATAVPGVQSAAVRRSAVPIDPVHFWLSPHAPDVAKESNQERVDREIPSFFLKSGRRPRRPSPSNSRERDISGNLPALIPDQVRKLKKLSVLTLAESTKQPINQNIQSFPLKY</sequence>
<name>A0A0E0AZE0_9ORYZ</name>
<keyword evidence="3" id="KW-1185">Reference proteome</keyword>
<feature type="compositionally biased region" description="Basic and acidic residues" evidence="1">
    <location>
        <begin position="61"/>
        <end position="74"/>
    </location>
</feature>
<dbReference type="HOGENOM" id="CLU_1838276_0_0_1"/>